<name>A0A4R6DL24_9RHOO</name>
<accession>A0A4R6DL24</accession>
<dbReference type="PANTHER" id="PTHR30482">
    <property type="entry name" value="HIGH-AFFINITY BRANCHED-CHAIN AMINO ACID TRANSPORT SYSTEM PERMEASE"/>
    <property type="match status" value="1"/>
</dbReference>
<keyword evidence="8" id="KW-1185">Reference proteome</keyword>
<comment type="caution">
    <text evidence="7">The sequence shown here is derived from an EMBL/GenBank/DDBJ whole genome shotgun (WGS) entry which is preliminary data.</text>
</comment>
<dbReference type="EMBL" id="SNVV01000029">
    <property type="protein sequence ID" value="TDN45575.1"/>
    <property type="molecule type" value="Genomic_DNA"/>
</dbReference>
<dbReference type="AlphaFoldDB" id="A0A4R6DL24"/>
<proteinExistence type="predicted"/>
<organism evidence="7 8">
    <name type="scientific">Azoarcus indigens</name>
    <dbReference type="NCBI Taxonomy" id="29545"/>
    <lineage>
        <taxon>Bacteria</taxon>
        <taxon>Pseudomonadati</taxon>
        <taxon>Pseudomonadota</taxon>
        <taxon>Betaproteobacteria</taxon>
        <taxon>Rhodocyclales</taxon>
        <taxon>Zoogloeaceae</taxon>
        <taxon>Azoarcus</taxon>
    </lineage>
</organism>
<protein>
    <submittedName>
        <fullName evidence="7">Amino acid/amide ABC transporter membrane protein 2 (HAAT family)</fullName>
    </submittedName>
</protein>
<dbReference type="OrthoDB" id="9814461at2"/>
<evidence type="ECO:0000313" key="7">
    <source>
        <dbReference type="EMBL" id="TDN45575.1"/>
    </source>
</evidence>
<dbReference type="InterPro" id="IPR043428">
    <property type="entry name" value="LivM-like"/>
</dbReference>
<comment type="subcellular location">
    <subcellularLocation>
        <location evidence="1">Cell membrane</location>
        <topology evidence="1">Multi-pass membrane protein</topology>
    </subcellularLocation>
</comment>
<reference evidence="7 8" key="1">
    <citation type="submission" date="2019-03" db="EMBL/GenBank/DDBJ databases">
        <title>Genomic Encyclopedia of Type Strains, Phase IV (KMG-IV): sequencing the most valuable type-strain genomes for metagenomic binning, comparative biology and taxonomic classification.</title>
        <authorList>
            <person name="Goeker M."/>
        </authorList>
    </citation>
    <scope>NUCLEOTIDE SEQUENCE [LARGE SCALE GENOMIC DNA]</scope>
    <source>
        <strain evidence="7 8">DSM 12121</strain>
    </source>
</reference>
<dbReference type="Proteomes" id="UP000295129">
    <property type="component" value="Unassembled WGS sequence"/>
</dbReference>
<evidence type="ECO:0000256" key="4">
    <source>
        <dbReference type="ARBA" id="ARBA00022989"/>
    </source>
</evidence>
<sequence length="324" mass="34397">MNALPSPAAAGNSTGAGRLALQALAVAGLALLAALPWLGADDYLIAVGINILQYGVLATAWALFSGPTRYVSLATVAFFGIGAYTAAVFGETLPWPAVLAAALGVSLVLALIVGLATLRLSGVHFVIFTFGLAELVHQLVNWYEVNVTRTLGRYLFVDISQVQIYWQLLALLVAVLATGWAIRRSRLGLALQVIGDDEVVARHVGIDTTRAKLLLFAISAGFIGLAGAAMAPRWTYIDPAIAFNPVISFQVLIMALLGGANRLFGPLLGVLPVALLFELLSGSFPNHFMILLGLVFMAIVYFIPNGLFGLLERRRQRAGKEGGK</sequence>
<gene>
    <name evidence="7" type="ORF">C7389_12928</name>
</gene>
<feature type="transmembrane region" description="Helical" evidence="6">
    <location>
        <begin position="43"/>
        <end position="63"/>
    </location>
</feature>
<evidence type="ECO:0000256" key="3">
    <source>
        <dbReference type="ARBA" id="ARBA00022692"/>
    </source>
</evidence>
<dbReference type="GO" id="GO:0005886">
    <property type="term" value="C:plasma membrane"/>
    <property type="evidence" value="ECO:0007669"/>
    <property type="project" value="UniProtKB-SubCell"/>
</dbReference>
<feature type="transmembrane region" description="Helical" evidence="6">
    <location>
        <begin position="19"/>
        <end position="37"/>
    </location>
</feature>
<dbReference type="GO" id="GO:0015658">
    <property type="term" value="F:branched-chain amino acid transmembrane transporter activity"/>
    <property type="evidence" value="ECO:0007669"/>
    <property type="project" value="InterPro"/>
</dbReference>
<feature type="transmembrane region" description="Helical" evidence="6">
    <location>
        <begin position="95"/>
        <end position="118"/>
    </location>
</feature>
<dbReference type="Pfam" id="PF02653">
    <property type="entry name" value="BPD_transp_2"/>
    <property type="match status" value="1"/>
</dbReference>
<feature type="transmembrane region" description="Helical" evidence="6">
    <location>
        <begin position="264"/>
        <end position="282"/>
    </location>
</feature>
<keyword evidence="3 6" id="KW-0812">Transmembrane</keyword>
<dbReference type="InterPro" id="IPR001851">
    <property type="entry name" value="ABC_transp_permease"/>
</dbReference>
<evidence type="ECO:0000313" key="8">
    <source>
        <dbReference type="Proteomes" id="UP000295129"/>
    </source>
</evidence>
<feature type="transmembrane region" description="Helical" evidence="6">
    <location>
        <begin position="125"/>
        <end position="143"/>
    </location>
</feature>
<evidence type="ECO:0000256" key="2">
    <source>
        <dbReference type="ARBA" id="ARBA00022475"/>
    </source>
</evidence>
<feature type="transmembrane region" description="Helical" evidence="6">
    <location>
        <begin position="70"/>
        <end position="89"/>
    </location>
</feature>
<evidence type="ECO:0000256" key="5">
    <source>
        <dbReference type="ARBA" id="ARBA00023136"/>
    </source>
</evidence>
<feature type="transmembrane region" description="Helical" evidence="6">
    <location>
        <begin position="240"/>
        <end position="257"/>
    </location>
</feature>
<feature type="transmembrane region" description="Helical" evidence="6">
    <location>
        <begin position="163"/>
        <end position="182"/>
    </location>
</feature>
<evidence type="ECO:0000256" key="1">
    <source>
        <dbReference type="ARBA" id="ARBA00004651"/>
    </source>
</evidence>
<dbReference type="CDD" id="cd06581">
    <property type="entry name" value="TM_PBP1_LivM_like"/>
    <property type="match status" value="1"/>
</dbReference>
<dbReference type="RefSeq" id="WP_133594850.1">
    <property type="nucleotide sequence ID" value="NZ_SNVV01000029.1"/>
</dbReference>
<keyword evidence="4 6" id="KW-1133">Transmembrane helix</keyword>
<dbReference type="PANTHER" id="PTHR30482:SF17">
    <property type="entry name" value="ABC TRANSPORTER ATP-BINDING PROTEIN"/>
    <property type="match status" value="1"/>
</dbReference>
<keyword evidence="5 6" id="KW-0472">Membrane</keyword>
<feature type="transmembrane region" description="Helical" evidence="6">
    <location>
        <begin position="288"/>
        <end position="311"/>
    </location>
</feature>
<feature type="transmembrane region" description="Helical" evidence="6">
    <location>
        <begin position="213"/>
        <end position="234"/>
    </location>
</feature>
<evidence type="ECO:0000256" key="6">
    <source>
        <dbReference type="SAM" id="Phobius"/>
    </source>
</evidence>
<keyword evidence="2" id="KW-1003">Cell membrane</keyword>